<evidence type="ECO:0000313" key="11">
    <source>
        <dbReference type="Proteomes" id="UP000614601"/>
    </source>
</evidence>
<keyword evidence="3" id="KW-0677">Repeat</keyword>
<evidence type="ECO:0000256" key="3">
    <source>
        <dbReference type="ARBA" id="ARBA00022737"/>
    </source>
</evidence>
<name>A0A811KDQ2_9BILA</name>
<dbReference type="GO" id="GO:0017147">
    <property type="term" value="F:Wnt-protein binding"/>
    <property type="evidence" value="ECO:0007669"/>
    <property type="project" value="TreeGrafter"/>
</dbReference>
<feature type="domain" description="EGF-like" evidence="9">
    <location>
        <begin position="141"/>
        <end position="179"/>
    </location>
</feature>
<evidence type="ECO:0000256" key="7">
    <source>
        <dbReference type="PROSITE-ProRule" id="PRU00461"/>
    </source>
</evidence>
<keyword evidence="1 6" id="KW-0245">EGF-like domain</keyword>
<dbReference type="GO" id="GO:0060070">
    <property type="term" value="P:canonical Wnt signaling pathway"/>
    <property type="evidence" value="ECO:0007669"/>
    <property type="project" value="TreeGrafter"/>
</dbReference>
<dbReference type="Proteomes" id="UP000614601">
    <property type="component" value="Unassembled WGS sequence"/>
</dbReference>
<dbReference type="OrthoDB" id="9990982at2759"/>
<dbReference type="PROSITE" id="PS50026">
    <property type="entry name" value="EGF_3"/>
    <property type="match status" value="4"/>
</dbReference>
<dbReference type="InterPro" id="IPR050778">
    <property type="entry name" value="Cueball_EGF_LRP_Nidogen"/>
</dbReference>
<feature type="repeat" description="LDL-receptor class B" evidence="7">
    <location>
        <begin position="314"/>
        <end position="356"/>
    </location>
</feature>
<dbReference type="InterPro" id="IPR000033">
    <property type="entry name" value="LDLR_classB_rpt"/>
</dbReference>
<dbReference type="SMART" id="SM00135">
    <property type="entry name" value="LY"/>
    <property type="match status" value="5"/>
</dbReference>
<dbReference type="SMART" id="SM00181">
    <property type="entry name" value="EGF"/>
    <property type="match status" value="5"/>
</dbReference>
<sequence length="595" mass="66188">MFFVFLCSEGASPDRAAHQVPQEPPRTVAKKACSDQSECHRFGRCIIVDNNDPTFYCACADGYRGDGFESCVQVDNECDPRNDYSCNANAQCRLVHNNEAHAYLCECNPGYIKHGEHCVPEHTPVIPQQPLDFEEPPAAPTATQCSQCHSQSYCHRNPDGVNYVCVCNAGYIGDGKRCDKARTCVEDRNLCGPNAQCVPDARGQYVCGCNYGYHGNGYVCNPVNEDEPGSLLIARGMSILERESGEHSVGRQLVVVPHQVVVDIEFDCVTQRIFWSDIGGATIKSAWVNGTDVQTVFKADLKSPEGVAIDWTARNIYYADSMKDEIGIITLDGKYQKTLITEGLVNPRALAIDLERRHLYYSDWYRQRPHIGRLNLDGTDHRPDFIRDDISLPNGLTVLSKRRELCFVDAGKQILACTNLEGQNRRVVYAPLEYPFGLTHDNEETFYWTDWKDHQIHSIDVYGNNKRSFIPSAAGKGKLYGIHNLNVHCQGKANECTNLQNKENCHICIPTQHGATCACPDNPQLIGVNLDEGPKSVQITTAHNSMSPSSESRRSSRTVAPRIHPTPSTISRNVIPTLKLAVLSELNKQITNNAP</sequence>
<dbReference type="EMBL" id="CAJFCW020000003">
    <property type="protein sequence ID" value="CAG9101205.1"/>
    <property type="molecule type" value="Genomic_DNA"/>
</dbReference>
<evidence type="ECO:0000256" key="6">
    <source>
        <dbReference type="PROSITE-ProRule" id="PRU00076"/>
    </source>
</evidence>
<feature type="domain" description="EGF-like" evidence="9">
    <location>
        <begin position="180"/>
        <end position="221"/>
    </location>
</feature>
<dbReference type="Proteomes" id="UP000783686">
    <property type="component" value="Unassembled WGS sequence"/>
</dbReference>
<feature type="region of interest" description="Disordered" evidence="8">
    <location>
        <begin position="540"/>
        <end position="570"/>
    </location>
</feature>
<proteinExistence type="predicted"/>
<dbReference type="GO" id="GO:0005886">
    <property type="term" value="C:plasma membrane"/>
    <property type="evidence" value="ECO:0007669"/>
    <property type="project" value="TreeGrafter"/>
</dbReference>
<feature type="disulfide bond" evidence="6">
    <location>
        <begin position="148"/>
        <end position="165"/>
    </location>
</feature>
<protein>
    <recommendedName>
        <fullName evidence="9">EGF-like domain-containing protein</fullName>
    </recommendedName>
</protein>
<evidence type="ECO:0000259" key="9">
    <source>
        <dbReference type="PROSITE" id="PS50026"/>
    </source>
</evidence>
<reference evidence="10" key="1">
    <citation type="submission" date="2020-09" db="EMBL/GenBank/DDBJ databases">
        <authorList>
            <person name="Kikuchi T."/>
        </authorList>
    </citation>
    <scope>NUCLEOTIDE SEQUENCE</scope>
    <source>
        <strain evidence="10">SH1</strain>
    </source>
</reference>
<dbReference type="GO" id="GO:0042813">
    <property type="term" value="F:Wnt receptor activity"/>
    <property type="evidence" value="ECO:0007669"/>
    <property type="project" value="TreeGrafter"/>
</dbReference>
<dbReference type="Gene3D" id="2.90.20.10">
    <property type="entry name" value="Plasmodium vivax P25 domain"/>
    <property type="match status" value="1"/>
</dbReference>
<dbReference type="SUPFAM" id="SSF63825">
    <property type="entry name" value="YWTD domain"/>
    <property type="match status" value="1"/>
</dbReference>
<dbReference type="SUPFAM" id="SSF57184">
    <property type="entry name" value="Growth factor receptor domain"/>
    <property type="match status" value="1"/>
</dbReference>
<dbReference type="PROSITE" id="PS01186">
    <property type="entry name" value="EGF_2"/>
    <property type="match status" value="3"/>
</dbReference>
<evidence type="ECO:0000256" key="5">
    <source>
        <dbReference type="ARBA" id="ARBA00023180"/>
    </source>
</evidence>
<accession>A0A811KDQ2</accession>
<keyword evidence="4 6" id="KW-1015">Disulfide bond</keyword>
<dbReference type="Gene3D" id="2.120.10.30">
    <property type="entry name" value="TolB, C-terminal domain"/>
    <property type="match status" value="1"/>
</dbReference>
<keyword evidence="2" id="KW-0732">Signal</keyword>
<dbReference type="PANTHER" id="PTHR46513:SF13">
    <property type="entry name" value="EGF-LIKE DOMAIN-CONTAINING PROTEIN"/>
    <property type="match status" value="1"/>
</dbReference>
<feature type="repeat" description="LDL-receptor class B" evidence="7">
    <location>
        <begin position="271"/>
        <end position="313"/>
    </location>
</feature>
<comment type="caution">
    <text evidence="10">The sequence shown here is derived from an EMBL/GenBank/DDBJ whole genome shotgun (WGS) entry which is preliminary data.</text>
</comment>
<dbReference type="FunFam" id="2.120.10.30:FF:000241">
    <property type="entry name" value="Low-density lipoprotein receptor-related protein 6"/>
    <property type="match status" value="1"/>
</dbReference>
<dbReference type="PROSITE" id="PS51120">
    <property type="entry name" value="LDLRB"/>
    <property type="match status" value="2"/>
</dbReference>
<gene>
    <name evidence="10" type="ORF">BOKJ2_LOCUS5177</name>
</gene>
<dbReference type="InterPro" id="IPR000742">
    <property type="entry name" value="EGF"/>
</dbReference>
<organism evidence="10 11">
    <name type="scientific">Bursaphelenchus okinawaensis</name>
    <dbReference type="NCBI Taxonomy" id="465554"/>
    <lineage>
        <taxon>Eukaryota</taxon>
        <taxon>Metazoa</taxon>
        <taxon>Ecdysozoa</taxon>
        <taxon>Nematoda</taxon>
        <taxon>Chromadorea</taxon>
        <taxon>Rhabditida</taxon>
        <taxon>Tylenchina</taxon>
        <taxon>Tylenchomorpha</taxon>
        <taxon>Aphelenchoidea</taxon>
        <taxon>Aphelenchoididae</taxon>
        <taxon>Bursaphelenchus</taxon>
    </lineage>
</organism>
<evidence type="ECO:0000256" key="8">
    <source>
        <dbReference type="SAM" id="MobiDB-lite"/>
    </source>
</evidence>
<comment type="caution">
    <text evidence="6">Lacks conserved residue(s) required for the propagation of feature annotation.</text>
</comment>
<dbReference type="PANTHER" id="PTHR46513">
    <property type="entry name" value="VITELLOGENIN RECEPTOR-LIKE PROTEIN-RELATED-RELATED"/>
    <property type="match status" value="1"/>
</dbReference>
<dbReference type="EMBL" id="CAJFDH010000003">
    <property type="protein sequence ID" value="CAD5213607.1"/>
    <property type="molecule type" value="Genomic_DNA"/>
</dbReference>
<feature type="domain" description="EGF-like" evidence="9">
    <location>
        <begin position="74"/>
        <end position="119"/>
    </location>
</feature>
<dbReference type="Pfam" id="PF00058">
    <property type="entry name" value="Ldl_recept_b"/>
    <property type="match status" value="2"/>
</dbReference>
<evidence type="ECO:0000256" key="4">
    <source>
        <dbReference type="ARBA" id="ARBA00023157"/>
    </source>
</evidence>
<dbReference type="Gene3D" id="2.10.25.10">
    <property type="entry name" value="Laminin"/>
    <property type="match status" value="2"/>
</dbReference>
<feature type="domain" description="EGF-like" evidence="9">
    <location>
        <begin position="29"/>
        <end position="69"/>
    </location>
</feature>
<dbReference type="InterPro" id="IPR011042">
    <property type="entry name" value="6-blade_b-propeller_TolB-like"/>
</dbReference>
<dbReference type="InterPro" id="IPR009030">
    <property type="entry name" value="Growth_fac_rcpt_cys_sf"/>
</dbReference>
<keyword evidence="11" id="KW-1185">Reference proteome</keyword>
<keyword evidence="5" id="KW-0325">Glycoprotein</keyword>
<evidence type="ECO:0000256" key="1">
    <source>
        <dbReference type="ARBA" id="ARBA00022536"/>
    </source>
</evidence>
<evidence type="ECO:0000313" key="10">
    <source>
        <dbReference type="EMBL" id="CAD5213607.1"/>
    </source>
</evidence>
<dbReference type="AlphaFoldDB" id="A0A811KDQ2"/>
<evidence type="ECO:0000256" key="2">
    <source>
        <dbReference type="ARBA" id="ARBA00022729"/>
    </source>
</evidence>